<keyword evidence="1" id="KW-1133">Transmembrane helix</keyword>
<protein>
    <submittedName>
        <fullName evidence="2">Cell division protein</fullName>
    </submittedName>
</protein>
<evidence type="ECO:0000313" key="2">
    <source>
        <dbReference type="EMBL" id="OYR91898.1"/>
    </source>
</evidence>
<proteinExistence type="predicted"/>
<name>A0A256LEN4_9LACO</name>
<feature type="transmembrane region" description="Helical" evidence="1">
    <location>
        <begin position="167"/>
        <end position="194"/>
    </location>
</feature>
<organism evidence="2 3">
    <name type="scientific">Lactobacillus taiwanensis</name>
    <dbReference type="NCBI Taxonomy" id="508451"/>
    <lineage>
        <taxon>Bacteria</taxon>
        <taxon>Bacillati</taxon>
        <taxon>Bacillota</taxon>
        <taxon>Bacilli</taxon>
        <taxon>Lactobacillales</taxon>
        <taxon>Lactobacillaceae</taxon>
        <taxon>Lactobacillus</taxon>
    </lineage>
</organism>
<keyword evidence="2" id="KW-0131">Cell cycle</keyword>
<reference evidence="2 3" key="2">
    <citation type="submission" date="2017-09" db="EMBL/GenBank/DDBJ databases">
        <title>Tripartite evolution among Lactobacillus johnsonii, Lactobacillus taiwanensis, Lactobacillus reuteri and their rodent host.</title>
        <authorList>
            <person name="Wang T."/>
            <person name="Knowles S."/>
            <person name="Cheng C."/>
        </authorList>
    </citation>
    <scope>NUCLEOTIDE SEQUENCE [LARGE SCALE GENOMIC DNA]</scope>
    <source>
        <strain evidence="2 3">609q</strain>
    </source>
</reference>
<feature type="transmembrane region" description="Helical" evidence="1">
    <location>
        <begin position="206"/>
        <end position="228"/>
    </location>
</feature>
<keyword evidence="1" id="KW-0812">Transmembrane</keyword>
<evidence type="ECO:0000313" key="3">
    <source>
        <dbReference type="Proteomes" id="UP000215828"/>
    </source>
</evidence>
<feature type="transmembrane region" description="Helical" evidence="1">
    <location>
        <begin position="256"/>
        <end position="277"/>
    </location>
</feature>
<keyword evidence="1" id="KW-0472">Membrane</keyword>
<dbReference type="Proteomes" id="UP000215828">
    <property type="component" value="Unassembled WGS sequence"/>
</dbReference>
<dbReference type="AlphaFoldDB" id="A0A256LEN4"/>
<feature type="transmembrane region" description="Helical" evidence="1">
    <location>
        <begin position="109"/>
        <end position="128"/>
    </location>
</feature>
<gene>
    <name evidence="2" type="ORF">CBF70_05375</name>
</gene>
<comment type="caution">
    <text evidence="2">The sequence shown here is derived from an EMBL/GenBank/DDBJ whole genome shotgun (WGS) entry which is preliminary data.</text>
</comment>
<feature type="transmembrane region" description="Helical" evidence="1">
    <location>
        <begin position="80"/>
        <end position="97"/>
    </location>
</feature>
<reference evidence="2 3" key="1">
    <citation type="submission" date="2017-04" db="EMBL/GenBank/DDBJ databases">
        <authorList>
            <person name="Afonso C.L."/>
            <person name="Miller P.J."/>
            <person name="Scott M.A."/>
            <person name="Spackman E."/>
            <person name="Goraichik I."/>
            <person name="Dimitrov K.M."/>
            <person name="Suarez D.L."/>
            <person name="Swayne D.E."/>
        </authorList>
    </citation>
    <scope>NUCLEOTIDE SEQUENCE [LARGE SCALE GENOMIC DNA]</scope>
    <source>
        <strain evidence="2 3">609q</strain>
    </source>
</reference>
<dbReference type="EMBL" id="NGNX01000013">
    <property type="protein sequence ID" value="OYR91898.1"/>
    <property type="molecule type" value="Genomic_DNA"/>
</dbReference>
<keyword evidence="2" id="KW-0132">Cell division</keyword>
<feature type="transmembrane region" description="Helical" evidence="1">
    <location>
        <begin position="284"/>
        <end position="305"/>
    </location>
</feature>
<accession>A0A256LEN4</accession>
<feature type="transmembrane region" description="Helical" evidence="1">
    <location>
        <begin position="325"/>
        <end position="345"/>
    </location>
</feature>
<feature type="non-terminal residue" evidence="2">
    <location>
        <position position="476"/>
    </location>
</feature>
<evidence type="ECO:0000256" key="1">
    <source>
        <dbReference type="SAM" id="Phobius"/>
    </source>
</evidence>
<feature type="transmembrane region" description="Helical" evidence="1">
    <location>
        <begin position="54"/>
        <end position="74"/>
    </location>
</feature>
<dbReference type="GO" id="GO:0051301">
    <property type="term" value="P:cell division"/>
    <property type="evidence" value="ECO:0007669"/>
    <property type="project" value="UniProtKB-KW"/>
</dbReference>
<sequence>MTLLVLPQLVNHIGFTGDDTVFHFSRFYDTAEQIKNHNFSYFQMNYGMGQTGRIINAIYGPFFSYLMGILVLLAGSWFRFQIILTYLLFIIGAIGFFKLSRKVNVSRIVSSIVTILFLTTGYVFYWIYSNNGNCLGAFIMPYVIIQGIDFINADEKGLSWIKLGVTIAVLAQIHLLSTFLAILVLLPFFIYSLVYSKNKKKIWVNVGKAIALFTILTANIWGAFIYLYSTNLLSAPLNFPVDDSALNLFIAGNTTMWKTITDVTLIIICLQLIYVILNYKNEKINTFVTIEGIAFLFISSNLFPWKYITHIFPIVSSYFQFPNRFTAVAYPLLYLGIGLTITELVKNDGIKLGIIASSLVLLVALCNLRSDSIEVNNKVTFERSNPQRIEQMRDKNFKVYFEENEPINPDYLPIQRKISSWKIEKIVFKKLAYNYSFNKTVISDGRLQLKWQEKNNGKQRQLPITMYHQSQLILNG</sequence>